<proteinExistence type="predicted"/>
<accession>A0A939EJL6</accession>
<dbReference type="SUPFAM" id="SSF141371">
    <property type="entry name" value="PilZ domain-like"/>
    <property type="match status" value="1"/>
</dbReference>
<comment type="caution">
    <text evidence="2">The sequence shown here is derived from an EMBL/GenBank/DDBJ whole genome shotgun (WGS) entry which is preliminary data.</text>
</comment>
<evidence type="ECO:0000259" key="1">
    <source>
        <dbReference type="Pfam" id="PF07238"/>
    </source>
</evidence>
<reference evidence="2" key="1">
    <citation type="submission" date="2021-03" db="EMBL/GenBank/DDBJ databases">
        <title>Roseibium sp. CAU 1637 isolated from Incheon.</title>
        <authorList>
            <person name="Kim W."/>
        </authorList>
    </citation>
    <scope>NUCLEOTIDE SEQUENCE</scope>
    <source>
        <strain evidence="2">CAU 1637</strain>
    </source>
</reference>
<gene>
    <name evidence="2" type="ORF">J0X15_01360</name>
</gene>
<sequence length="176" mass="19327">MRQAKIAEPIEAGALSVLAMDLDTLKCVETTAENFSDWGCRLSGIGLGVLNRNIAVKLEGADEFQKGKVTGRKHGYITVIFRKDVHPQHEKRAERRYAVTATATVCDLSRTLSLKCVITDASRSGCRIEGEGLEALPEEVLVYVDSFERPVRGNVVWTQGSSAGLRLFWDGAKAFI</sequence>
<dbReference type="AlphaFoldDB" id="A0A939EJL6"/>
<evidence type="ECO:0000313" key="2">
    <source>
        <dbReference type="EMBL" id="MBO0343855.1"/>
    </source>
</evidence>
<name>A0A939EJL6_9HYPH</name>
<dbReference type="RefSeq" id="WP_206937603.1">
    <property type="nucleotide sequence ID" value="NZ_JAFLNF010000001.1"/>
</dbReference>
<dbReference type="InterPro" id="IPR009875">
    <property type="entry name" value="PilZ_domain"/>
</dbReference>
<feature type="domain" description="PilZ" evidence="1">
    <location>
        <begin position="90"/>
        <end position="166"/>
    </location>
</feature>
<dbReference type="Proteomes" id="UP000664779">
    <property type="component" value="Unassembled WGS sequence"/>
</dbReference>
<evidence type="ECO:0000313" key="3">
    <source>
        <dbReference type="Proteomes" id="UP000664779"/>
    </source>
</evidence>
<dbReference type="Pfam" id="PF07238">
    <property type="entry name" value="PilZ"/>
    <property type="match status" value="1"/>
</dbReference>
<organism evidence="2 3">
    <name type="scientific">Roseibium limicola</name>
    <dbReference type="NCBI Taxonomy" id="2816037"/>
    <lineage>
        <taxon>Bacteria</taxon>
        <taxon>Pseudomonadati</taxon>
        <taxon>Pseudomonadota</taxon>
        <taxon>Alphaproteobacteria</taxon>
        <taxon>Hyphomicrobiales</taxon>
        <taxon>Stappiaceae</taxon>
        <taxon>Roseibium</taxon>
    </lineage>
</organism>
<dbReference type="GO" id="GO:0035438">
    <property type="term" value="F:cyclic-di-GMP binding"/>
    <property type="evidence" value="ECO:0007669"/>
    <property type="project" value="InterPro"/>
</dbReference>
<keyword evidence="3" id="KW-1185">Reference proteome</keyword>
<dbReference type="EMBL" id="JAFLNF010000001">
    <property type="protein sequence ID" value="MBO0343855.1"/>
    <property type="molecule type" value="Genomic_DNA"/>
</dbReference>
<protein>
    <submittedName>
        <fullName evidence="2">PilZ domain-containing protein</fullName>
    </submittedName>
</protein>